<sequence length="362" mass="41105">MDFTALTHACTLIALSYMALKIRNLLVIERLQALAVPLLTGAASIVMMLLPLSGDSLFSDLKFAPIVMAGLRFGWLSSLLSTLLPAGYMLLEHKPDWGIEAVQSLLLPAIISSLFHRKEYDSGYAFIRLIDGWSVCAILTVVRVVSHVQLETAQTSLFWLSQLLMLVFSGLAIMALIYMFNDENKIWIVQRKLELEAKQDNLTRLPNLRGFMDIAKRTVRSRRIAIMMIDIDNFKRYNDTFGHLHGDQLLREAGQLLKTAVHEQDYIARYGGEEFIILSHMTDETQLSHYADWLRHNIEDHRFYGDSVAGTTISIGISISRMPGDELRRLIAEADEALYVSKQSGKNRYSFYRADQTQQKNA</sequence>
<dbReference type="GO" id="GO:0043709">
    <property type="term" value="P:cell adhesion involved in single-species biofilm formation"/>
    <property type="evidence" value="ECO:0007669"/>
    <property type="project" value="TreeGrafter"/>
</dbReference>
<dbReference type="InterPro" id="IPR000160">
    <property type="entry name" value="GGDEF_dom"/>
</dbReference>
<dbReference type="FunFam" id="3.30.70.270:FF:000001">
    <property type="entry name" value="Diguanylate cyclase domain protein"/>
    <property type="match status" value="1"/>
</dbReference>
<keyword evidence="1" id="KW-1133">Transmembrane helix</keyword>
<dbReference type="InterPro" id="IPR029787">
    <property type="entry name" value="Nucleotide_cyclase"/>
</dbReference>
<keyword evidence="4" id="KW-1185">Reference proteome</keyword>
<dbReference type="NCBIfam" id="TIGR00254">
    <property type="entry name" value="GGDEF"/>
    <property type="match status" value="1"/>
</dbReference>
<dbReference type="AlphaFoldDB" id="A0A165QXE6"/>
<dbReference type="OrthoDB" id="9759607at2"/>
<dbReference type="EMBL" id="LQRA01000065">
    <property type="protein sequence ID" value="KZE77112.1"/>
    <property type="molecule type" value="Genomic_DNA"/>
</dbReference>
<dbReference type="PROSITE" id="PS50887">
    <property type="entry name" value="GGDEF"/>
    <property type="match status" value="1"/>
</dbReference>
<dbReference type="STRING" id="1007103.GCA_000213315_04253"/>
<gene>
    <name evidence="3" type="ORF">AV654_22765</name>
</gene>
<name>A0A165QXE6_9BACL</name>
<evidence type="ECO:0000313" key="4">
    <source>
        <dbReference type="Proteomes" id="UP000076563"/>
    </source>
</evidence>
<dbReference type="GO" id="GO:0005886">
    <property type="term" value="C:plasma membrane"/>
    <property type="evidence" value="ECO:0007669"/>
    <property type="project" value="TreeGrafter"/>
</dbReference>
<accession>A0A165QXE6</accession>
<dbReference type="GO" id="GO:1902201">
    <property type="term" value="P:negative regulation of bacterial-type flagellum-dependent cell motility"/>
    <property type="evidence" value="ECO:0007669"/>
    <property type="project" value="TreeGrafter"/>
</dbReference>
<evidence type="ECO:0000256" key="1">
    <source>
        <dbReference type="SAM" id="Phobius"/>
    </source>
</evidence>
<dbReference type="PANTHER" id="PTHR45138:SF9">
    <property type="entry name" value="DIGUANYLATE CYCLASE DGCM-RELATED"/>
    <property type="match status" value="1"/>
</dbReference>
<feature type="transmembrane region" description="Helical" evidence="1">
    <location>
        <begin position="97"/>
        <end position="115"/>
    </location>
</feature>
<feature type="transmembrane region" description="Helical" evidence="1">
    <location>
        <begin position="73"/>
        <end position="91"/>
    </location>
</feature>
<dbReference type="eggNOG" id="COG3706">
    <property type="taxonomic scope" value="Bacteria"/>
</dbReference>
<reference evidence="4" key="1">
    <citation type="submission" date="2016-01" db="EMBL/GenBank/DDBJ databases">
        <title>Draft genome of Chromobacterium sp. F49.</title>
        <authorList>
            <person name="Hong K.W."/>
        </authorList>
    </citation>
    <scope>NUCLEOTIDE SEQUENCE [LARGE SCALE GENOMIC DNA]</scope>
    <source>
        <strain evidence="4">M63</strain>
    </source>
</reference>
<keyword evidence="1" id="KW-0812">Transmembrane</keyword>
<feature type="transmembrane region" description="Helical" evidence="1">
    <location>
        <begin position="157"/>
        <end position="180"/>
    </location>
</feature>
<evidence type="ECO:0000259" key="2">
    <source>
        <dbReference type="PROSITE" id="PS50887"/>
    </source>
</evidence>
<protein>
    <recommendedName>
        <fullName evidence="2">GGDEF domain-containing protein</fullName>
    </recommendedName>
</protein>
<dbReference type="RefSeq" id="WP_063184069.1">
    <property type="nucleotide sequence ID" value="NZ_LQRA01000065.1"/>
</dbReference>
<feature type="domain" description="GGDEF" evidence="2">
    <location>
        <begin position="222"/>
        <end position="354"/>
    </location>
</feature>
<feature type="transmembrane region" description="Helical" evidence="1">
    <location>
        <begin position="31"/>
        <end position="52"/>
    </location>
</feature>
<proteinExistence type="predicted"/>
<dbReference type="InterPro" id="IPR043128">
    <property type="entry name" value="Rev_trsase/Diguanyl_cyclase"/>
</dbReference>
<organism evidence="3 4">
    <name type="scientific">Paenibacillus elgii</name>
    <dbReference type="NCBI Taxonomy" id="189691"/>
    <lineage>
        <taxon>Bacteria</taxon>
        <taxon>Bacillati</taxon>
        <taxon>Bacillota</taxon>
        <taxon>Bacilli</taxon>
        <taxon>Bacillales</taxon>
        <taxon>Paenibacillaceae</taxon>
        <taxon>Paenibacillus</taxon>
    </lineage>
</organism>
<dbReference type="SMART" id="SM00267">
    <property type="entry name" value="GGDEF"/>
    <property type="match status" value="1"/>
</dbReference>
<dbReference type="SUPFAM" id="SSF55073">
    <property type="entry name" value="Nucleotide cyclase"/>
    <property type="match status" value="1"/>
</dbReference>
<dbReference type="Gene3D" id="3.30.70.270">
    <property type="match status" value="1"/>
</dbReference>
<comment type="caution">
    <text evidence="3">The sequence shown here is derived from an EMBL/GenBank/DDBJ whole genome shotgun (WGS) entry which is preliminary data.</text>
</comment>
<dbReference type="InterPro" id="IPR050469">
    <property type="entry name" value="Diguanylate_Cyclase"/>
</dbReference>
<keyword evidence="1" id="KW-0472">Membrane</keyword>
<evidence type="ECO:0000313" key="3">
    <source>
        <dbReference type="EMBL" id="KZE77112.1"/>
    </source>
</evidence>
<dbReference type="CDD" id="cd01949">
    <property type="entry name" value="GGDEF"/>
    <property type="match status" value="1"/>
</dbReference>
<dbReference type="Proteomes" id="UP000076563">
    <property type="component" value="Unassembled WGS sequence"/>
</dbReference>
<dbReference type="Pfam" id="PF00990">
    <property type="entry name" value="GGDEF"/>
    <property type="match status" value="1"/>
</dbReference>
<feature type="transmembrane region" description="Helical" evidence="1">
    <location>
        <begin position="127"/>
        <end position="145"/>
    </location>
</feature>
<dbReference type="PANTHER" id="PTHR45138">
    <property type="entry name" value="REGULATORY COMPONENTS OF SENSORY TRANSDUCTION SYSTEM"/>
    <property type="match status" value="1"/>
</dbReference>
<dbReference type="GO" id="GO:0052621">
    <property type="term" value="F:diguanylate cyclase activity"/>
    <property type="evidence" value="ECO:0007669"/>
    <property type="project" value="TreeGrafter"/>
</dbReference>